<dbReference type="Gene3D" id="4.10.60.10">
    <property type="entry name" value="Zinc finger, CCHC-type"/>
    <property type="match status" value="1"/>
</dbReference>
<accession>A0ABP0E804</accession>
<feature type="compositionally biased region" description="Acidic residues" evidence="2">
    <location>
        <begin position="616"/>
        <end position="639"/>
    </location>
</feature>
<feature type="region of interest" description="Disordered" evidence="2">
    <location>
        <begin position="599"/>
        <end position="639"/>
    </location>
</feature>
<feature type="region of interest" description="Disordered" evidence="2">
    <location>
        <begin position="533"/>
        <end position="587"/>
    </location>
</feature>
<feature type="compositionally biased region" description="Polar residues" evidence="2">
    <location>
        <begin position="214"/>
        <end position="227"/>
    </location>
</feature>
<keyword evidence="1" id="KW-0479">Metal-binding</keyword>
<feature type="domain" description="CCHC-type" evidence="3">
    <location>
        <begin position="523"/>
        <end position="539"/>
    </location>
</feature>
<gene>
    <name evidence="4" type="ORF">SEPCBS119000_006759</name>
</gene>
<dbReference type="EMBL" id="CAWUON010000320">
    <property type="protein sequence ID" value="CAK7275611.1"/>
    <property type="molecule type" value="Genomic_DNA"/>
</dbReference>
<keyword evidence="1" id="KW-0863">Zinc-finger</keyword>
<proteinExistence type="predicted"/>
<comment type="caution">
    <text evidence="4">The sequence shown here is derived from an EMBL/GenBank/DDBJ whole genome shotgun (WGS) entry which is preliminary data.</text>
</comment>
<feature type="region of interest" description="Disordered" evidence="2">
    <location>
        <begin position="49"/>
        <end position="150"/>
    </location>
</feature>
<organism evidence="4 5">
    <name type="scientific">Sporothrix epigloea</name>
    <dbReference type="NCBI Taxonomy" id="1892477"/>
    <lineage>
        <taxon>Eukaryota</taxon>
        <taxon>Fungi</taxon>
        <taxon>Dikarya</taxon>
        <taxon>Ascomycota</taxon>
        <taxon>Pezizomycotina</taxon>
        <taxon>Sordariomycetes</taxon>
        <taxon>Sordariomycetidae</taxon>
        <taxon>Ophiostomatales</taxon>
        <taxon>Ophiostomataceae</taxon>
        <taxon>Sporothrix</taxon>
    </lineage>
</organism>
<dbReference type="SUPFAM" id="SSF57756">
    <property type="entry name" value="Retrovirus zinc finger-like domains"/>
    <property type="match status" value="1"/>
</dbReference>
<keyword evidence="1" id="KW-0862">Zinc</keyword>
<name>A0ABP0E804_9PEZI</name>
<dbReference type="Pfam" id="PF00098">
    <property type="entry name" value="zf-CCHC"/>
    <property type="match status" value="1"/>
</dbReference>
<feature type="compositionally biased region" description="Polar residues" evidence="2">
    <location>
        <begin position="536"/>
        <end position="556"/>
    </location>
</feature>
<dbReference type="SMART" id="SM00343">
    <property type="entry name" value="ZnF_C2HC"/>
    <property type="match status" value="1"/>
</dbReference>
<evidence type="ECO:0000256" key="1">
    <source>
        <dbReference type="PROSITE-ProRule" id="PRU00047"/>
    </source>
</evidence>
<feature type="non-terminal residue" evidence="4">
    <location>
        <position position="639"/>
    </location>
</feature>
<evidence type="ECO:0000256" key="2">
    <source>
        <dbReference type="SAM" id="MobiDB-lite"/>
    </source>
</evidence>
<feature type="region of interest" description="Disordered" evidence="2">
    <location>
        <begin position="1"/>
        <end position="28"/>
    </location>
</feature>
<feature type="compositionally biased region" description="Low complexity" evidence="2">
    <location>
        <begin position="558"/>
        <end position="570"/>
    </location>
</feature>
<reference evidence="4 5" key="1">
    <citation type="submission" date="2024-01" db="EMBL/GenBank/DDBJ databases">
        <authorList>
            <person name="Allen C."/>
            <person name="Tagirdzhanova G."/>
        </authorList>
    </citation>
    <scope>NUCLEOTIDE SEQUENCE [LARGE SCALE GENOMIC DNA]</scope>
    <source>
        <strain evidence="4 5">CBS 119000</strain>
    </source>
</reference>
<dbReference type="PROSITE" id="PS50158">
    <property type="entry name" value="ZF_CCHC"/>
    <property type="match status" value="1"/>
</dbReference>
<dbReference type="InterPro" id="IPR001878">
    <property type="entry name" value="Znf_CCHC"/>
</dbReference>
<protein>
    <recommendedName>
        <fullName evidence="3">CCHC-type domain-containing protein</fullName>
    </recommendedName>
</protein>
<dbReference type="InterPro" id="IPR036875">
    <property type="entry name" value="Znf_CCHC_sf"/>
</dbReference>
<evidence type="ECO:0000259" key="3">
    <source>
        <dbReference type="PROSITE" id="PS50158"/>
    </source>
</evidence>
<sequence length="639" mass="72794">MPPRTTKNSAGAAPENTEHAPMDVQLVPADAELDPANVESDTSDVELALTEQFSDNRLEQFMSLSEKRRRKEEERREEREAKRHEEREQRRREYEERREEREEKRREEREQRRREYEERREEREEIRREEREQRRREDEDRREERRQDEHWHLLEAIQALSVPTPASKPTTIAPVMVEEDSAADVETANDPHKTASTAQFVKSEPFRGTRGGANRTQKTSDGVSKQEAQGIHNSKAEARVWKYTPYLPGAEPVPKEPMVRLVFPALDAYDKIADSASFDTNKTTVAKVFGIPALSRITDPDLPKKLELAQDVFFRNTIPTSLWAFYLAAKMSGDFAPIAKKINFQTKWHICVWSVVTCLEGLEQYIRTREAFLRASQATPASNDFTAGIVELCARYKETPILMVSPSTRIEDLAMTVNTWGPVFGQEIFDQALQKSDYKLSTAGEYVLTLDTIEAVLRRDLTKQIKQVTTLVKSPQPQSSPATIVDSSLYQVQTDDADNADADDDEDDNDAIYVAQYQKNSGKCFNCGKKGHFASTCKQPKKSQYSQRPSRATGSFAQRGGNTTGNTTRRQQTRDGDKRPSVVAKSLASAKDGEFVRIEGRLYRKNTSRNQALVLEEGDEDGGDGDTEEFLEQEAEEFD</sequence>
<keyword evidence="5" id="KW-1185">Reference proteome</keyword>
<evidence type="ECO:0000313" key="4">
    <source>
        <dbReference type="EMBL" id="CAK7275611.1"/>
    </source>
</evidence>
<dbReference type="Proteomes" id="UP001642502">
    <property type="component" value="Unassembled WGS sequence"/>
</dbReference>
<feature type="region of interest" description="Disordered" evidence="2">
    <location>
        <begin position="205"/>
        <end position="231"/>
    </location>
</feature>
<evidence type="ECO:0000313" key="5">
    <source>
        <dbReference type="Proteomes" id="UP001642502"/>
    </source>
</evidence>
<feature type="compositionally biased region" description="Basic and acidic residues" evidence="2">
    <location>
        <begin position="71"/>
        <end position="150"/>
    </location>
</feature>